<feature type="domain" description="HTH lysR-type" evidence="6">
    <location>
        <begin position="1"/>
        <end position="58"/>
    </location>
</feature>
<evidence type="ECO:0000256" key="5">
    <source>
        <dbReference type="ARBA" id="ARBA00023163"/>
    </source>
</evidence>
<evidence type="ECO:0000256" key="1">
    <source>
        <dbReference type="ARBA" id="ARBA00009437"/>
    </source>
</evidence>
<organism evidence="7 8">
    <name type="scientific">Xenophilus arseniciresistens</name>
    <dbReference type="NCBI Taxonomy" id="1283306"/>
    <lineage>
        <taxon>Bacteria</taxon>
        <taxon>Pseudomonadati</taxon>
        <taxon>Pseudomonadota</taxon>
        <taxon>Betaproteobacteria</taxon>
        <taxon>Burkholderiales</taxon>
        <taxon>Comamonadaceae</taxon>
        <taxon>Xenophilus</taxon>
    </lineage>
</organism>
<keyword evidence="2" id="KW-0805">Transcription regulation</keyword>
<gene>
    <name evidence="7" type="ORF">PGB34_19815</name>
</gene>
<reference evidence="7" key="1">
    <citation type="submission" date="2023-01" db="EMBL/GenBank/DDBJ databases">
        <title>Xenophilus mangrovi sp. nov., isolated from soil of Mangrove nature reserve.</title>
        <authorList>
            <person name="Xu S."/>
            <person name="Liu Z."/>
            <person name="Xu Y."/>
        </authorList>
    </citation>
    <scope>NUCLEOTIDE SEQUENCE</scope>
    <source>
        <strain evidence="7">YW8</strain>
    </source>
</reference>
<name>A0AAE3T0Y2_9BURK</name>
<dbReference type="PRINTS" id="PR00039">
    <property type="entry name" value="HTHLYSR"/>
</dbReference>
<dbReference type="SUPFAM" id="SSF53850">
    <property type="entry name" value="Periplasmic binding protein-like II"/>
    <property type="match status" value="1"/>
</dbReference>
<dbReference type="GO" id="GO:2000142">
    <property type="term" value="P:regulation of DNA-templated transcription initiation"/>
    <property type="evidence" value="ECO:0007669"/>
    <property type="project" value="TreeGrafter"/>
</dbReference>
<comment type="similarity">
    <text evidence="1">Belongs to the LysR transcriptional regulatory family.</text>
</comment>
<dbReference type="PANTHER" id="PTHR30293:SF0">
    <property type="entry name" value="NITROGEN ASSIMILATION REGULATORY PROTEIN NAC"/>
    <property type="match status" value="1"/>
</dbReference>
<dbReference type="Gene3D" id="1.10.10.10">
    <property type="entry name" value="Winged helix-like DNA-binding domain superfamily/Winged helix DNA-binding domain"/>
    <property type="match status" value="1"/>
</dbReference>
<dbReference type="AlphaFoldDB" id="A0AAE3T0Y2"/>
<dbReference type="InterPro" id="IPR000847">
    <property type="entry name" value="LysR_HTH_N"/>
</dbReference>
<keyword evidence="3" id="KW-0238">DNA-binding</keyword>
<comment type="caution">
    <text evidence="7">The sequence shown here is derived from an EMBL/GenBank/DDBJ whole genome shotgun (WGS) entry which is preliminary data.</text>
</comment>
<keyword evidence="5" id="KW-0804">Transcription</keyword>
<evidence type="ECO:0000313" key="7">
    <source>
        <dbReference type="EMBL" id="MDA7418624.1"/>
    </source>
</evidence>
<accession>A0AAE3T0Y2</accession>
<dbReference type="SUPFAM" id="SSF46785">
    <property type="entry name" value="Winged helix' DNA-binding domain"/>
    <property type="match status" value="1"/>
</dbReference>
<evidence type="ECO:0000256" key="4">
    <source>
        <dbReference type="ARBA" id="ARBA00023159"/>
    </source>
</evidence>
<dbReference type="Pfam" id="PF03466">
    <property type="entry name" value="LysR_substrate"/>
    <property type="match status" value="1"/>
</dbReference>
<dbReference type="Gene3D" id="3.40.190.290">
    <property type="match status" value="1"/>
</dbReference>
<dbReference type="InterPro" id="IPR005119">
    <property type="entry name" value="LysR_subst-bd"/>
</dbReference>
<evidence type="ECO:0000259" key="6">
    <source>
        <dbReference type="PROSITE" id="PS50931"/>
    </source>
</evidence>
<dbReference type="RefSeq" id="WP_271429830.1">
    <property type="nucleotide sequence ID" value="NZ_JAQIPB010000010.1"/>
</dbReference>
<dbReference type="Pfam" id="PF00126">
    <property type="entry name" value="HTH_1"/>
    <property type="match status" value="1"/>
</dbReference>
<sequence length="304" mass="33459">MNLDQLLHFARVAEYGSFTRAALSLDMSQPAISRSIRQLEVELRRNLFHRHGRGIHLTDEGHRLRALVAKIFEQVDEARDIFTGDSSRLTGRVTVGLPPTLGRILAVPLVQAFQAEFPLARLSIVEGLSRVLVDRMLGDRVDIALLYDPPPSSSLQVQPLCTQSLYLLSARETVGAQAPQSVAFSALPQQRLILPSQPNPIRMLVEAEATRKGLSFEVGYEVDGVEAILRLVEKGVGQTIGTLAMIRDSGAHESIVAQRIVDPAIDCVVSFVTPQRGPRNQLQTQTLELLQALTQRALLEPVRG</sequence>
<dbReference type="FunFam" id="1.10.10.10:FF:000001">
    <property type="entry name" value="LysR family transcriptional regulator"/>
    <property type="match status" value="1"/>
</dbReference>
<proteinExistence type="inferred from homology"/>
<dbReference type="PROSITE" id="PS50931">
    <property type="entry name" value="HTH_LYSR"/>
    <property type="match status" value="1"/>
</dbReference>
<protein>
    <submittedName>
        <fullName evidence="7">LysR substrate-binding domain-containing protein</fullName>
    </submittedName>
</protein>
<dbReference type="InterPro" id="IPR036390">
    <property type="entry name" value="WH_DNA-bd_sf"/>
</dbReference>
<evidence type="ECO:0000256" key="2">
    <source>
        <dbReference type="ARBA" id="ARBA00023015"/>
    </source>
</evidence>
<dbReference type="EMBL" id="JAQIPB010000010">
    <property type="protein sequence ID" value="MDA7418624.1"/>
    <property type="molecule type" value="Genomic_DNA"/>
</dbReference>
<evidence type="ECO:0000313" key="8">
    <source>
        <dbReference type="Proteomes" id="UP001212602"/>
    </source>
</evidence>
<dbReference type="GO" id="GO:0003700">
    <property type="term" value="F:DNA-binding transcription factor activity"/>
    <property type="evidence" value="ECO:0007669"/>
    <property type="project" value="InterPro"/>
</dbReference>
<dbReference type="PANTHER" id="PTHR30293">
    <property type="entry name" value="TRANSCRIPTIONAL REGULATORY PROTEIN NAC-RELATED"/>
    <property type="match status" value="1"/>
</dbReference>
<dbReference type="Proteomes" id="UP001212602">
    <property type="component" value="Unassembled WGS sequence"/>
</dbReference>
<dbReference type="InterPro" id="IPR036388">
    <property type="entry name" value="WH-like_DNA-bd_sf"/>
</dbReference>
<keyword evidence="4" id="KW-0010">Activator</keyword>
<dbReference type="GO" id="GO:0003677">
    <property type="term" value="F:DNA binding"/>
    <property type="evidence" value="ECO:0007669"/>
    <property type="project" value="UniProtKB-KW"/>
</dbReference>
<keyword evidence="8" id="KW-1185">Reference proteome</keyword>
<evidence type="ECO:0000256" key="3">
    <source>
        <dbReference type="ARBA" id="ARBA00023125"/>
    </source>
</evidence>